<name>A0A0M6W817_9GAMM</name>
<evidence type="ECO:0000256" key="3">
    <source>
        <dbReference type="ARBA" id="ARBA00022519"/>
    </source>
</evidence>
<gene>
    <name evidence="14" type="primary">ppiD</name>
    <name evidence="14" type="ORF">SOFFGTOCOR_0121</name>
</gene>
<evidence type="ECO:0000256" key="12">
    <source>
        <dbReference type="SAM" id="Phobius"/>
    </source>
</evidence>
<evidence type="ECO:0000256" key="9">
    <source>
        <dbReference type="ARBA" id="ARBA00040743"/>
    </source>
</evidence>
<comment type="subcellular location">
    <subcellularLocation>
        <location evidence="1">Cell inner membrane</location>
        <topology evidence="1">Single-pass type II membrane protein</topology>
        <orientation evidence="1">Periplasmic side</orientation>
    </subcellularLocation>
</comment>
<dbReference type="SUPFAM" id="SSF109998">
    <property type="entry name" value="Triger factor/SurA peptide-binding domain-like"/>
    <property type="match status" value="1"/>
</dbReference>
<keyword evidence="7" id="KW-0143">Chaperone</keyword>
<keyword evidence="6 12" id="KW-0472">Membrane</keyword>
<dbReference type="NCBIfam" id="NF008054">
    <property type="entry name" value="PRK10788.1"/>
    <property type="match status" value="1"/>
</dbReference>
<keyword evidence="2" id="KW-1003">Cell membrane</keyword>
<dbReference type="PANTHER" id="PTHR47529">
    <property type="entry name" value="PEPTIDYL-PROLYL CIS-TRANS ISOMERASE D"/>
    <property type="match status" value="1"/>
</dbReference>
<dbReference type="STRING" id="1715285.SOFFGTOCOR_0121"/>
<evidence type="ECO:0000313" key="15">
    <source>
        <dbReference type="Proteomes" id="UP000242301"/>
    </source>
</evidence>
<dbReference type="InterPro" id="IPR027304">
    <property type="entry name" value="Trigger_fact/SurA_dom_sf"/>
</dbReference>
<keyword evidence="15" id="KW-1185">Reference proteome</keyword>
<dbReference type="Gene3D" id="3.10.50.40">
    <property type="match status" value="1"/>
</dbReference>
<keyword evidence="5 12" id="KW-1133">Transmembrane helix</keyword>
<sequence length="622" mass="71838">MIENLCKRKNNFLIKLLVVIIILSLILTGIMMSNFNNHIDKVVEVNGQKITKDQLQQAFQQERQLLQEYLGDRFSEVVGNKESINLLRDQVLDDLINNELINQYADELRFSVSDSRIEQAIFSMPIFFKNGHFDSEKYREILNKYNISADTLAEQIRKNIIRVQLIKSLAGTEFVLPSEIKTYAELFMQEREINTAILFLSKVQEKQSVSENEVKAYYNKNYKSFISPEQVKISYVKIDASSIPVEKIPDEEVKNFYKKNIKNYISPEQKQYGLIQVTSENEANSIIDSFKNGTDFSKLAIEKSTDKFTANNKGIIGWMDFESTPNEIISANLTKKGQISKAIKSNNNYIIFLLNDIKPEEIKPFEQVKEIIKNSLIQDKKNKKFNQLKQKISKAVNSNVSISNIENISGLKSKTTSWFGRNNPPIELNFQKVVNKIFNDRLINKKELKNINSNIFSFDNDKKTFIINIIGRKPEYIQTFYKVKQDILNLVKRQKASLELKKEGDKILSAFKNGNGKRILEELKIKFTGKQYVSRLIPQNAIVNTTMKMVPPVNNNPTYDITRDESENLVIIKLNKIIFGKPNSDELNQLSNEYQNAMYSAVNEMLISSLRQNAKIKIFNLE</sequence>
<evidence type="ECO:0000256" key="4">
    <source>
        <dbReference type="ARBA" id="ARBA00022692"/>
    </source>
</evidence>
<dbReference type="AlphaFoldDB" id="A0A0M6W817"/>
<evidence type="ECO:0000256" key="2">
    <source>
        <dbReference type="ARBA" id="ARBA00022475"/>
    </source>
</evidence>
<dbReference type="Pfam" id="PF13624">
    <property type="entry name" value="SurA_N_3"/>
    <property type="match status" value="1"/>
</dbReference>
<dbReference type="InterPro" id="IPR052029">
    <property type="entry name" value="PpiD_chaperone"/>
</dbReference>
<evidence type="ECO:0000256" key="11">
    <source>
        <dbReference type="PROSITE-ProRule" id="PRU00278"/>
    </source>
</evidence>
<dbReference type="SUPFAM" id="SSF54534">
    <property type="entry name" value="FKBP-like"/>
    <property type="match status" value="1"/>
</dbReference>
<evidence type="ECO:0000313" key="14">
    <source>
        <dbReference type="EMBL" id="CRK85562.1"/>
    </source>
</evidence>
<accession>A0A0M6W817</accession>
<feature type="domain" description="PpiC" evidence="13">
    <location>
        <begin position="267"/>
        <end position="356"/>
    </location>
</feature>
<comment type="similarity">
    <text evidence="8">Belongs to the PpiD chaperone family.</text>
</comment>
<evidence type="ECO:0000259" key="13">
    <source>
        <dbReference type="PROSITE" id="PS50198"/>
    </source>
</evidence>
<dbReference type="InterPro" id="IPR046357">
    <property type="entry name" value="PPIase_dom_sf"/>
</dbReference>
<dbReference type="PANTHER" id="PTHR47529:SF1">
    <property type="entry name" value="PERIPLASMIC CHAPERONE PPID"/>
    <property type="match status" value="1"/>
</dbReference>
<evidence type="ECO:0000256" key="1">
    <source>
        <dbReference type="ARBA" id="ARBA00004382"/>
    </source>
</evidence>
<protein>
    <recommendedName>
        <fullName evidence="9">Periplasmic chaperone PpiD</fullName>
    </recommendedName>
    <alternativeName>
        <fullName evidence="10">Periplasmic folding chaperone</fullName>
    </alternativeName>
</protein>
<evidence type="ECO:0000256" key="7">
    <source>
        <dbReference type="ARBA" id="ARBA00023186"/>
    </source>
</evidence>
<dbReference type="Gene3D" id="1.10.4030.10">
    <property type="entry name" value="Porin chaperone SurA, peptide-binding domain"/>
    <property type="match status" value="1"/>
</dbReference>
<dbReference type="Pfam" id="PF13145">
    <property type="entry name" value="Rotamase_2"/>
    <property type="match status" value="1"/>
</dbReference>
<dbReference type="Proteomes" id="UP000242301">
    <property type="component" value="Unassembled WGS sequence"/>
</dbReference>
<organism evidence="14 15">
    <name type="scientific">Candidatus Providencia siddallii</name>
    <dbReference type="NCBI Taxonomy" id="1715285"/>
    <lineage>
        <taxon>Bacteria</taxon>
        <taxon>Pseudomonadati</taxon>
        <taxon>Pseudomonadota</taxon>
        <taxon>Gammaproteobacteria</taxon>
        <taxon>Enterobacterales</taxon>
        <taxon>Morganellaceae</taxon>
        <taxon>Providencia</taxon>
    </lineage>
</organism>
<evidence type="ECO:0000256" key="10">
    <source>
        <dbReference type="ARBA" id="ARBA00042775"/>
    </source>
</evidence>
<keyword evidence="11 14" id="KW-0413">Isomerase</keyword>
<dbReference type="GO" id="GO:0005886">
    <property type="term" value="C:plasma membrane"/>
    <property type="evidence" value="ECO:0007669"/>
    <property type="project" value="UniProtKB-SubCell"/>
</dbReference>
<evidence type="ECO:0000256" key="5">
    <source>
        <dbReference type="ARBA" id="ARBA00022989"/>
    </source>
</evidence>
<keyword evidence="11" id="KW-0697">Rotamase</keyword>
<keyword evidence="3" id="KW-0997">Cell inner membrane</keyword>
<dbReference type="EMBL" id="CVRF01000001">
    <property type="protein sequence ID" value="CRK85562.1"/>
    <property type="molecule type" value="Genomic_DNA"/>
</dbReference>
<dbReference type="InterPro" id="IPR000297">
    <property type="entry name" value="PPIase_PpiC"/>
</dbReference>
<evidence type="ECO:0000256" key="6">
    <source>
        <dbReference type="ARBA" id="ARBA00023136"/>
    </source>
</evidence>
<feature type="transmembrane region" description="Helical" evidence="12">
    <location>
        <begin position="12"/>
        <end position="32"/>
    </location>
</feature>
<dbReference type="GO" id="GO:0003755">
    <property type="term" value="F:peptidyl-prolyl cis-trans isomerase activity"/>
    <property type="evidence" value="ECO:0007669"/>
    <property type="project" value="UniProtKB-KW"/>
</dbReference>
<evidence type="ECO:0000256" key="8">
    <source>
        <dbReference type="ARBA" id="ARBA00038408"/>
    </source>
</evidence>
<proteinExistence type="inferred from homology"/>
<keyword evidence="4 12" id="KW-0812">Transmembrane</keyword>
<dbReference type="PROSITE" id="PS50198">
    <property type="entry name" value="PPIC_PPIASE_2"/>
    <property type="match status" value="1"/>
</dbReference>
<reference evidence="15" key="1">
    <citation type="submission" date="2015-05" db="EMBL/GenBank/DDBJ databases">
        <authorList>
            <person name="Manzano-Marin A."/>
        </authorList>
    </citation>
    <scope>NUCLEOTIDE SEQUENCE [LARGE SCALE GENOMIC DNA]</scope>
    <source>
        <strain evidence="15">officinalis</strain>
    </source>
</reference>